<organism evidence="3 4">
    <name type="scientific">Variovorax guangxiensis</name>
    <dbReference type="NCBI Taxonomy" id="1775474"/>
    <lineage>
        <taxon>Bacteria</taxon>
        <taxon>Pseudomonadati</taxon>
        <taxon>Pseudomonadota</taxon>
        <taxon>Betaproteobacteria</taxon>
        <taxon>Burkholderiales</taxon>
        <taxon>Comamonadaceae</taxon>
        <taxon>Variovorax</taxon>
    </lineage>
</organism>
<proteinExistence type="inferred from homology"/>
<comment type="function">
    <text evidence="2">Antitoxin component of a type II toxin-antitoxin (TA) system.</text>
</comment>
<evidence type="ECO:0000313" key="3">
    <source>
        <dbReference type="EMBL" id="MBB4224934.1"/>
    </source>
</evidence>
<dbReference type="InterPro" id="IPR006442">
    <property type="entry name" value="Antitoxin_Phd/YefM"/>
</dbReference>
<name>A0A840FXC2_9BURK</name>
<dbReference type="RefSeq" id="WP_184641786.1">
    <property type="nucleotide sequence ID" value="NZ_JACIFZ010000009.1"/>
</dbReference>
<comment type="caution">
    <text evidence="3">The sequence shown here is derived from an EMBL/GenBank/DDBJ whole genome shotgun (WGS) entry which is preliminary data.</text>
</comment>
<dbReference type="Pfam" id="PF02604">
    <property type="entry name" value="PhdYeFM_antitox"/>
    <property type="match status" value="1"/>
</dbReference>
<dbReference type="Proteomes" id="UP000524450">
    <property type="component" value="Unassembled WGS sequence"/>
</dbReference>
<protein>
    <recommendedName>
        <fullName evidence="2">Antitoxin</fullName>
    </recommendedName>
</protein>
<accession>A0A840FXC2</accession>
<sequence length="89" mass="10266">MQVSATDAKNRFGDYLGQAEHEPVQVMKNDRVAVVMVSAARYAELEAIERTKTLGQRKREFNETYAEWIAAQNELVERVGVFGEDYRPW</sequence>
<dbReference type="AlphaFoldDB" id="A0A840FXC2"/>
<evidence type="ECO:0000313" key="4">
    <source>
        <dbReference type="Proteomes" id="UP000524450"/>
    </source>
</evidence>
<dbReference type="InterPro" id="IPR036165">
    <property type="entry name" value="YefM-like_sf"/>
</dbReference>
<evidence type="ECO:0000256" key="1">
    <source>
        <dbReference type="ARBA" id="ARBA00009981"/>
    </source>
</evidence>
<dbReference type="SUPFAM" id="SSF143120">
    <property type="entry name" value="YefM-like"/>
    <property type="match status" value="1"/>
</dbReference>
<comment type="similarity">
    <text evidence="1 2">Belongs to the phD/YefM antitoxin family.</text>
</comment>
<gene>
    <name evidence="3" type="ORF">GGD71_005743</name>
</gene>
<dbReference type="NCBIfam" id="TIGR01552">
    <property type="entry name" value="phd_fam"/>
    <property type="match status" value="1"/>
</dbReference>
<reference evidence="3 4" key="1">
    <citation type="submission" date="2020-08" db="EMBL/GenBank/DDBJ databases">
        <title>Genomic Encyclopedia of Type Strains, Phase IV (KMG-V): Genome sequencing to study the core and pangenomes of soil and plant-associated prokaryotes.</title>
        <authorList>
            <person name="Whitman W."/>
        </authorList>
    </citation>
    <scope>NUCLEOTIDE SEQUENCE [LARGE SCALE GENOMIC DNA]</scope>
    <source>
        <strain evidence="3 4">34/80</strain>
    </source>
</reference>
<dbReference type="EMBL" id="JACIFZ010000009">
    <property type="protein sequence ID" value="MBB4224934.1"/>
    <property type="molecule type" value="Genomic_DNA"/>
</dbReference>
<evidence type="ECO:0000256" key="2">
    <source>
        <dbReference type="RuleBase" id="RU362080"/>
    </source>
</evidence>
<dbReference type="Gene3D" id="3.40.1620.10">
    <property type="entry name" value="YefM-like domain"/>
    <property type="match status" value="1"/>
</dbReference>